<dbReference type="AlphaFoldDB" id="E1YJR1"/>
<organism evidence="1">
    <name type="scientific">uncultured Desulfobacterium sp</name>
    <dbReference type="NCBI Taxonomy" id="201089"/>
    <lineage>
        <taxon>Bacteria</taxon>
        <taxon>Pseudomonadati</taxon>
        <taxon>Thermodesulfobacteriota</taxon>
        <taxon>Desulfobacteria</taxon>
        <taxon>Desulfobacterales</taxon>
        <taxon>Desulfobacteriaceae</taxon>
        <taxon>Desulfobacterium</taxon>
        <taxon>environmental samples</taxon>
    </lineage>
</organism>
<proteinExistence type="predicted"/>
<reference evidence="1" key="1">
    <citation type="journal article" date="2011" name="Environ. Microbiol.">
        <title>Genomic insights into the metabolic potential of the polycyclic aromatic hydrocarbon degrading sulfate-reducing Deltaproteobacterium N47.</title>
        <authorList>
            <person name="Bergmann F."/>
            <person name="Selesi D."/>
            <person name="Weinmaier T."/>
            <person name="Tischler P."/>
            <person name="Rattei T."/>
            <person name="Meckenstock R.U."/>
        </authorList>
    </citation>
    <scope>NUCLEOTIDE SEQUENCE</scope>
</reference>
<dbReference type="EMBL" id="FR695877">
    <property type="protein sequence ID" value="CBX31515.1"/>
    <property type="molecule type" value="Genomic_DNA"/>
</dbReference>
<accession>E1YJR1</accession>
<protein>
    <submittedName>
        <fullName evidence="1">Uncharacterized protein</fullName>
    </submittedName>
</protein>
<name>E1YJR1_9BACT</name>
<gene>
    <name evidence="1" type="ORF">N47_E50270</name>
</gene>
<evidence type="ECO:0000313" key="1">
    <source>
        <dbReference type="EMBL" id="CBX31515.1"/>
    </source>
</evidence>
<sequence>MQNIKFCPMMAAIMAKFRNAMAFTQMRKRLKTVERNLGKF</sequence>